<dbReference type="PANTHER" id="PTHR12537">
    <property type="entry name" value="RNA BINDING PROTEIN PUMILIO-RELATED"/>
    <property type="match status" value="1"/>
</dbReference>
<dbReference type="InterPro" id="IPR033712">
    <property type="entry name" value="Pumilio_RNA-bd"/>
</dbReference>
<dbReference type="FunFam" id="1.25.10.10:FF:000004">
    <property type="entry name" value="Pumilio homolog 1 isoform 2"/>
    <property type="match status" value="1"/>
</dbReference>
<dbReference type="GO" id="GO:0005737">
    <property type="term" value="C:cytoplasm"/>
    <property type="evidence" value="ECO:0007669"/>
    <property type="project" value="UniProtKB-SubCell"/>
</dbReference>
<evidence type="ECO:0000256" key="4">
    <source>
        <dbReference type="ARBA" id="ARBA00022884"/>
    </source>
</evidence>
<reference evidence="8 9" key="1">
    <citation type="journal article" date="2010" name="Nature">
        <title>The Ectocarpus genome and the independent evolution of multicellularity in brown algae.</title>
        <authorList>
            <person name="Cock J.M."/>
            <person name="Sterck L."/>
            <person name="Rouze P."/>
            <person name="Scornet D."/>
            <person name="Allen A.E."/>
            <person name="Amoutzias G."/>
            <person name="Anthouard V."/>
            <person name="Artiguenave F."/>
            <person name="Aury J.M."/>
            <person name="Badger J.H."/>
            <person name="Beszteri B."/>
            <person name="Billiau K."/>
            <person name="Bonnet E."/>
            <person name="Bothwell J.H."/>
            <person name="Bowler C."/>
            <person name="Boyen C."/>
            <person name="Brownlee C."/>
            <person name="Carrano C.J."/>
            <person name="Charrier B."/>
            <person name="Cho G.Y."/>
            <person name="Coelho S.M."/>
            <person name="Collen J."/>
            <person name="Corre E."/>
            <person name="Da Silva C."/>
            <person name="Delage L."/>
            <person name="Delaroque N."/>
            <person name="Dittami S.M."/>
            <person name="Doulbeau S."/>
            <person name="Elias M."/>
            <person name="Farnham G."/>
            <person name="Gachon C.M."/>
            <person name="Gschloessl B."/>
            <person name="Heesch S."/>
            <person name="Jabbari K."/>
            <person name="Jubin C."/>
            <person name="Kawai H."/>
            <person name="Kimura K."/>
            <person name="Kloareg B."/>
            <person name="Kupper F.C."/>
            <person name="Lang D."/>
            <person name="Le Bail A."/>
            <person name="Leblanc C."/>
            <person name="Lerouge P."/>
            <person name="Lohr M."/>
            <person name="Lopez P.J."/>
            <person name="Martens C."/>
            <person name="Maumus F."/>
            <person name="Michel G."/>
            <person name="Miranda-Saavedra D."/>
            <person name="Morales J."/>
            <person name="Moreau H."/>
            <person name="Motomura T."/>
            <person name="Nagasato C."/>
            <person name="Napoli C.A."/>
            <person name="Nelson D.R."/>
            <person name="Nyvall-Collen P."/>
            <person name="Peters A.F."/>
            <person name="Pommier C."/>
            <person name="Potin P."/>
            <person name="Poulain J."/>
            <person name="Quesneville H."/>
            <person name="Read B."/>
            <person name="Rensing S.A."/>
            <person name="Ritter A."/>
            <person name="Rousvoal S."/>
            <person name="Samanta M."/>
            <person name="Samson G."/>
            <person name="Schroeder D.C."/>
            <person name="Segurens B."/>
            <person name="Strittmatter M."/>
            <person name="Tonon T."/>
            <person name="Tregear J.W."/>
            <person name="Valentin K."/>
            <person name="von Dassow P."/>
            <person name="Yamagishi T."/>
            <person name="Van de Peer Y."/>
            <person name="Wincker P."/>
        </authorList>
    </citation>
    <scope>NUCLEOTIDE SEQUENCE [LARGE SCALE GENOMIC DNA]</scope>
    <source>
        <strain evidence="9">Ec32 / CCAP1310/4</strain>
    </source>
</reference>
<organism evidence="8 9">
    <name type="scientific">Ectocarpus siliculosus</name>
    <name type="common">Brown alga</name>
    <name type="synonym">Conferva siliculosa</name>
    <dbReference type="NCBI Taxonomy" id="2880"/>
    <lineage>
        <taxon>Eukaryota</taxon>
        <taxon>Sar</taxon>
        <taxon>Stramenopiles</taxon>
        <taxon>Ochrophyta</taxon>
        <taxon>PX clade</taxon>
        <taxon>Phaeophyceae</taxon>
        <taxon>Ectocarpales</taxon>
        <taxon>Ectocarpaceae</taxon>
        <taxon>Ectocarpus</taxon>
    </lineage>
</organism>
<dbReference type="PROSITE" id="PS50302">
    <property type="entry name" value="PUM"/>
    <property type="match status" value="8"/>
</dbReference>
<evidence type="ECO:0000256" key="3">
    <source>
        <dbReference type="ARBA" id="ARBA00022737"/>
    </source>
</evidence>
<dbReference type="InterPro" id="IPR033133">
    <property type="entry name" value="PUM-HD"/>
</dbReference>
<keyword evidence="4" id="KW-0694">RNA-binding</keyword>
<dbReference type="InterPro" id="IPR011989">
    <property type="entry name" value="ARM-like"/>
</dbReference>
<dbReference type="CDD" id="cd07920">
    <property type="entry name" value="Pumilio"/>
    <property type="match status" value="1"/>
</dbReference>
<feature type="repeat" description="Pumilio" evidence="5">
    <location>
        <begin position="317"/>
        <end position="354"/>
    </location>
</feature>
<feature type="repeat" description="Pumilio" evidence="5">
    <location>
        <begin position="435"/>
        <end position="470"/>
    </location>
</feature>
<evidence type="ECO:0000259" key="7">
    <source>
        <dbReference type="PROSITE" id="PS50303"/>
    </source>
</evidence>
<evidence type="ECO:0000256" key="6">
    <source>
        <dbReference type="SAM" id="MobiDB-lite"/>
    </source>
</evidence>
<dbReference type="EMBL" id="FN649760">
    <property type="protein sequence ID" value="CBJ32228.1"/>
    <property type="molecule type" value="Genomic_DNA"/>
</dbReference>
<evidence type="ECO:0000313" key="9">
    <source>
        <dbReference type="Proteomes" id="UP000002630"/>
    </source>
</evidence>
<dbReference type="GO" id="GO:0010608">
    <property type="term" value="P:post-transcriptional regulation of gene expression"/>
    <property type="evidence" value="ECO:0007669"/>
    <property type="project" value="TreeGrafter"/>
</dbReference>
<evidence type="ECO:0000313" key="8">
    <source>
        <dbReference type="EMBL" id="CBJ32228.1"/>
    </source>
</evidence>
<feature type="region of interest" description="Disordered" evidence="6">
    <location>
        <begin position="122"/>
        <end position="205"/>
    </location>
</feature>
<dbReference type="InParanoid" id="D7FWZ0"/>
<dbReference type="InterPro" id="IPR016024">
    <property type="entry name" value="ARM-type_fold"/>
</dbReference>
<dbReference type="SUPFAM" id="SSF48371">
    <property type="entry name" value="ARM repeat"/>
    <property type="match status" value="1"/>
</dbReference>
<dbReference type="GO" id="GO:0003729">
    <property type="term" value="F:mRNA binding"/>
    <property type="evidence" value="ECO:0007669"/>
    <property type="project" value="TreeGrafter"/>
</dbReference>
<proteinExistence type="predicted"/>
<dbReference type="Pfam" id="PF00806">
    <property type="entry name" value="PUF"/>
    <property type="match status" value="8"/>
</dbReference>
<sequence length="543" mass="58739">MGTLSLGGGGVPGGAAAGGRKSLPYGGGAGGSSRLDPYGGSGGGNSGSSHHMMDGSRGAATASGAGIGLHAGGMMPPSPYNGSQMSPYGAPQQMPQAALMGGMPPLTPELHAGSTMGYQLDARHLPQLPPPDPRYDTRMQGDQQQRGSLGGGGADASSAHLRGSTDGSYYRGQQQGAGGQQGYGLDPRYPRVHQSPRGPTGYPDPMAAGGGGHTVQFCRDQHGSRFIQQKLEVSTDEDKEAFFNEILPHTQSLMTDVFGNYVVQKLFDNGSSAQREALASFLVGHAVQLSLQMYGCRVVQKALEYSSIDTLIALVSEFCGQVMKCVQDQNGNHVVQKCIEVVSTTAKTEGQYLHSHIQFIIDGFVGQVEKLSMHAYGCRVIQRILEHCIDEQKQVILEEIKDSFSVLIQDQYGNYVIQHVLKHGRPTDRGRLMREVKENLLSYSQHKFASNVVEKCLQYGTKEERGVLIQHLLYGHSDGTSLLQVMVCDPYANYVVQKIIDVADQEQRQTIIMEIKAHAAQLKRYTFGKHIISRLEKLSGKKM</sequence>
<evidence type="ECO:0000256" key="1">
    <source>
        <dbReference type="ARBA" id="ARBA00004496"/>
    </source>
</evidence>
<protein>
    <recommendedName>
        <fullName evidence="7">PUM-HD domain-containing protein</fullName>
    </recommendedName>
</protein>
<feature type="domain" description="PUM-HD" evidence="7">
    <location>
        <begin position="180"/>
        <end position="539"/>
    </location>
</feature>
<feature type="repeat" description="Pumilio" evidence="5">
    <location>
        <begin position="399"/>
        <end position="434"/>
    </location>
</feature>
<gene>
    <name evidence="8" type="ORF">Esi_0319_0018</name>
</gene>
<keyword evidence="3" id="KW-0677">Repeat</keyword>
<dbReference type="Proteomes" id="UP000002630">
    <property type="component" value="Unassembled WGS sequence"/>
</dbReference>
<feature type="region of interest" description="Disordered" evidence="6">
    <location>
        <begin position="27"/>
        <end position="93"/>
    </location>
</feature>
<dbReference type="OrthoDB" id="668540at2759"/>
<accession>D7FWZ0</accession>
<keyword evidence="9" id="KW-1185">Reference proteome</keyword>
<dbReference type="Gene3D" id="1.25.10.10">
    <property type="entry name" value="Leucine-rich Repeat Variant"/>
    <property type="match status" value="1"/>
</dbReference>
<keyword evidence="2" id="KW-0963">Cytoplasm</keyword>
<feature type="repeat" description="Pumilio" evidence="5">
    <location>
        <begin position="245"/>
        <end position="280"/>
    </location>
</feature>
<feature type="repeat" description="Pumilio" evidence="5">
    <location>
        <begin position="281"/>
        <end position="316"/>
    </location>
</feature>
<feature type="compositionally biased region" description="Low complexity" evidence="6">
    <location>
        <begin position="47"/>
        <end position="64"/>
    </location>
</feature>
<dbReference type="PANTHER" id="PTHR12537:SF12">
    <property type="entry name" value="MATERNAL PROTEIN PUMILIO"/>
    <property type="match status" value="1"/>
</dbReference>
<dbReference type="InterPro" id="IPR001313">
    <property type="entry name" value="Pumilio_RNA-bd_rpt"/>
</dbReference>
<dbReference type="AlphaFoldDB" id="D7FWZ0"/>
<feature type="repeat" description="Pumilio" evidence="5">
    <location>
        <begin position="478"/>
        <end position="513"/>
    </location>
</feature>
<dbReference type="PROSITE" id="PS50303">
    <property type="entry name" value="PUM_HD"/>
    <property type="match status" value="1"/>
</dbReference>
<feature type="repeat" description="Pumilio" evidence="5">
    <location>
        <begin position="205"/>
        <end position="244"/>
    </location>
</feature>
<feature type="repeat" description="Pumilio" evidence="5">
    <location>
        <begin position="363"/>
        <end position="398"/>
    </location>
</feature>
<dbReference type="eggNOG" id="KOG1488">
    <property type="taxonomic scope" value="Eukaryota"/>
</dbReference>
<evidence type="ECO:0000256" key="2">
    <source>
        <dbReference type="ARBA" id="ARBA00022490"/>
    </source>
</evidence>
<name>D7FWZ0_ECTSI</name>
<dbReference type="SMART" id="SM00025">
    <property type="entry name" value="Pumilio"/>
    <property type="match status" value="8"/>
</dbReference>
<comment type="subcellular location">
    <subcellularLocation>
        <location evidence="1">Cytoplasm</location>
    </subcellularLocation>
</comment>
<dbReference type="STRING" id="2880.D7FWZ0"/>
<evidence type="ECO:0000256" key="5">
    <source>
        <dbReference type="PROSITE-ProRule" id="PRU00317"/>
    </source>
</evidence>